<proteinExistence type="predicted"/>
<accession>A0A6A3G0N3</accession>
<dbReference type="AlphaFoldDB" id="A0A6A3G0N3"/>
<organism evidence="1 2">
    <name type="scientific">Phytophthora rubi</name>
    <dbReference type="NCBI Taxonomy" id="129364"/>
    <lineage>
        <taxon>Eukaryota</taxon>
        <taxon>Sar</taxon>
        <taxon>Stramenopiles</taxon>
        <taxon>Oomycota</taxon>
        <taxon>Peronosporomycetes</taxon>
        <taxon>Peronosporales</taxon>
        <taxon>Peronosporaceae</taxon>
        <taxon>Phytophthora</taxon>
    </lineage>
</organism>
<protein>
    <submittedName>
        <fullName evidence="1">Uncharacterized protein</fullName>
    </submittedName>
</protein>
<reference evidence="1 2" key="1">
    <citation type="submission" date="2018-09" db="EMBL/GenBank/DDBJ databases">
        <title>Genomic investigation of the strawberry pathogen Phytophthora fragariae indicates pathogenicity is determined by transcriptional variation in three key races.</title>
        <authorList>
            <person name="Adams T.M."/>
            <person name="Armitage A.D."/>
            <person name="Sobczyk M.K."/>
            <person name="Bates H.J."/>
            <person name="Dunwell J.M."/>
            <person name="Nellist C.F."/>
            <person name="Harrison R.J."/>
        </authorList>
    </citation>
    <scope>NUCLEOTIDE SEQUENCE [LARGE SCALE GENOMIC DNA]</scope>
    <source>
        <strain evidence="1 2">SCRP249</strain>
    </source>
</reference>
<name>A0A6A3G0N3_9STRA</name>
<comment type="caution">
    <text evidence="1">The sequence shown here is derived from an EMBL/GenBank/DDBJ whole genome shotgun (WGS) entry which is preliminary data.</text>
</comment>
<evidence type="ECO:0000313" key="1">
    <source>
        <dbReference type="EMBL" id="KAE8951994.1"/>
    </source>
</evidence>
<dbReference type="Proteomes" id="UP000429607">
    <property type="component" value="Unassembled WGS sequence"/>
</dbReference>
<dbReference type="EMBL" id="QXFV01012130">
    <property type="protein sequence ID" value="KAE8951994.1"/>
    <property type="molecule type" value="Genomic_DNA"/>
</dbReference>
<sequence length="80" mass="8286">MLLLIELQLVVRLATLLLATLAVPCSGASMLLDIELLLASPLATSAEPGASMLLDIELLLASPLATSTEPSDEDFHAAAD</sequence>
<evidence type="ECO:0000313" key="2">
    <source>
        <dbReference type="Proteomes" id="UP000429607"/>
    </source>
</evidence>
<gene>
    <name evidence="1" type="ORF">PR001_g33483</name>
</gene>